<dbReference type="InterPro" id="IPR032508">
    <property type="entry name" value="FecR_C"/>
</dbReference>
<comment type="caution">
    <text evidence="4">The sequence shown here is derived from an EMBL/GenBank/DDBJ whole genome shotgun (WGS) entry which is preliminary data.</text>
</comment>
<evidence type="ECO:0000313" key="4">
    <source>
        <dbReference type="EMBL" id="PZP48616.1"/>
    </source>
</evidence>
<gene>
    <name evidence="4" type="ORF">DI598_09805</name>
</gene>
<dbReference type="AlphaFoldDB" id="A0A2W5GS28"/>
<dbReference type="FunFam" id="2.60.120.1440:FF:000001">
    <property type="entry name" value="Putative anti-sigma factor"/>
    <property type="match status" value="1"/>
</dbReference>
<dbReference type="Proteomes" id="UP000249645">
    <property type="component" value="Unassembled WGS sequence"/>
</dbReference>
<sequence length="362" mass="42027">MDENQFLKLLYKKLSQTAKKEELEQLETLRHSQKEFNNLYTFLVNKNDNEYLGENDVKEGELAYATLFAKMHANGHFEKAPIVPNNPQLIHFNNRTRKIRLFVSSIAAAILVCFFVYGWYSTKNNDNEEWKNSNVVSTKKGSKSFVLLPDGTKVWLNVDSKLTYKEKFNGSTRQVKLIGEAFFDVAKDTKHPFIIHTDDANIKVLGTAFNVKAYDNESNMETLLVRGKIEITFNKIATNKVILHPGERLKILHKTFIKDNTTVTQSGASDSLILERFDLKQKEIQDTLWLRNTISFDSEPLYTVAKKLEKWFGVTIQIKNEQLNDMKFTGKFENQSLYFILSTLKETGKLDYKRRRDTVYLF</sequence>
<proteinExistence type="predicted"/>
<dbReference type="PANTHER" id="PTHR30273">
    <property type="entry name" value="PERIPLASMIC SIGNAL SENSOR AND SIGMA FACTOR ACTIVATOR FECR-RELATED"/>
    <property type="match status" value="1"/>
</dbReference>
<accession>A0A2W5GS28</accession>
<protein>
    <recommendedName>
        <fullName evidence="6">Anti-FecI sigma factor, FecR</fullName>
    </recommendedName>
</protein>
<feature type="transmembrane region" description="Helical" evidence="1">
    <location>
        <begin position="101"/>
        <end position="120"/>
    </location>
</feature>
<dbReference type="Pfam" id="PF04773">
    <property type="entry name" value="FecR"/>
    <property type="match status" value="1"/>
</dbReference>
<dbReference type="Gene3D" id="3.55.50.30">
    <property type="match status" value="1"/>
</dbReference>
<dbReference type="GO" id="GO:0016989">
    <property type="term" value="F:sigma factor antagonist activity"/>
    <property type="evidence" value="ECO:0007669"/>
    <property type="project" value="TreeGrafter"/>
</dbReference>
<reference evidence="4 5" key="1">
    <citation type="submission" date="2017-11" db="EMBL/GenBank/DDBJ databases">
        <title>Infants hospitalized years apart are colonized by the same room-sourced microbial strains.</title>
        <authorList>
            <person name="Brooks B."/>
            <person name="Olm M.R."/>
            <person name="Firek B.A."/>
            <person name="Baker R."/>
            <person name="Thomas B.C."/>
            <person name="Morowitz M.J."/>
            <person name="Banfield J.F."/>
        </authorList>
    </citation>
    <scope>NUCLEOTIDE SEQUENCE [LARGE SCALE GENOMIC DNA]</scope>
    <source>
        <strain evidence="4">S2_009_000_R2_76</strain>
    </source>
</reference>
<dbReference type="Gene3D" id="2.60.120.1440">
    <property type="match status" value="1"/>
</dbReference>
<keyword evidence="1" id="KW-0472">Membrane</keyword>
<keyword evidence="1" id="KW-0812">Transmembrane</keyword>
<evidence type="ECO:0000256" key="1">
    <source>
        <dbReference type="SAM" id="Phobius"/>
    </source>
</evidence>
<dbReference type="PANTHER" id="PTHR30273:SF2">
    <property type="entry name" value="PROTEIN FECR"/>
    <property type="match status" value="1"/>
</dbReference>
<dbReference type="EMBL" id="QFOI01000157">
    <property type="protein sequence ID" value="PZP48616.1"/>
    <property type="molecule type" value="Genomic_DNA"/>
</dbReference>
<evidence type="ECO:0000313" key="5">
    <source>
        <dbReference type="Proteomes" id="UP000249645"/>
    </source>
</evidence>
<dbReference type="Pfam" id="PF16344">
    <property type="entry name" value="FecR_C"/>
    <property type="match status" value="1"/>
</dbReference>
<keyword evidence="1" id="KW-1133">Transmembrane helix</keyword>
<dbReference type="InterPro" id="IPR012373">
    <property type="entry name" value="Ferrdict_sens_TM"/>
</dbReference>
<name>A0A2W5GS28_9SPHI</name>
<feature type="domain" description="FecR protein" evidence="2">
    <location>
        <begin position="135"/>
        <end position="229"/>
    </location>
</feature>
<evidence type="ECO:0000259" key="2">
    <source>
        <dbReference type="Pfam" id="PF04773"/>
    </source>
</evidence>
<feature type="domain" description="Protein FecR C-terminal" evidence="3">
    <location>
        <begin position="294"/>
        <end position="360"/>
    </location>
</feature>
<dbReference type="PIRSF" id="PIRSF018266">
    <property type="entry name" value="FecR"/>
    <property type="match status" value="1"/>
</dbReference>
<evidence type="ECO:0000259" key="3">
    <source>
        <dbReference type="Pfam" id="PF16344"/>
    </source>
</evidence>
<organism evidence="4 5">
    <name type="scientific">Pseudopedobacter saltans</name>
    <dbReference type="NCBI Taxonomy" id="151895"/>
    <lineage>
        <taxon>Bacteria</taxon>
        <taxon>Pseudomonadati</taxon>
        <taxon>Bacteroidota</taxon>
        <taxon>Sphingobacteriia</taxon>
        <taxon>Sphingobacteriales</taxon>
        <taxon>Sphingobacteriaceae</taxon>
        <taxon>Pseudopedobacter</taxon>
    </lineage>
</organism>
<dbReference type="InterPro" id="IPR006860">
    <property type="entry name" value="FecR"/>
</dbReference>
<evidence type="ECO:0008006" key="6">
    <source>
        <dbReference type="Google" id="ProtNLM"/>
    </source>
</evidence>